<evidence type="ECO:0000259" key="8">
    <source>
        <dbReference type="Pfam" id="PF04565"/>
    </source>
</evidence>
<dbReference type="Pfam" id="PF04565">
    <property type="entry name" value="RNA_pol_Rpb2_3"/>
    <property type="match status" value="1"/>
</dbReference>
<comment type="caution">
    <text evidence="9">The sequence shown here is derived from an EMBL/GenBank/DDBJ whole genome shotgun (WGS) entry which is preliminary data.</text>
</comment>
<proteinExistence type="inferred from homology"/>
<organism evidence="9 10">
    <name type="scientific">Eragrostis curvula</name>
    <name type="common">weeping love grass</name>
    <dbReference type="NCBI Taxonomy" id="38414"/>
    <lineage>
        <taxon>Eukaryota</taxon>
        <taxon>Viridiplantae</taxon>
        <taxon>Streptophyta</taxon>
        <taxon>Embryophyta</taxon>
        <taxon>Tracheophyta</taxon>
        <taxon>Spermatophyta</taxon>
        <taxon>Magnoliopsida</taxon>
        <taxon>Liliopsida</taxon>
        <taxon>Poales</taxon>
        <taxon>Poaceae</taxon>
        <taxon>PACMAD clade</taxon>
        <taxon>Chloridoideae</taxon>
        <taxon>Eragrostideae</taxon>
        <taxon>Eragrostidinae</taxon>
        <taxon>Eragrostis</taxon>
    </lineage>
</organism>
<dbReference type="OrthoDB" id="1929498at2759"/>
<keyword evidence="6" id="KW-0804">Transcription</keyword>
<dbReference type="Gene3D" id="3.90.1100.10">
    <property type="match status" value="1"/>
</dbReference>
<dbReference type="GO" id="GO:0032549">
    <property type="term" value="F:ribonucleoside binding"/>
    <property type="evidence" value="ECO:0007669"/>
    <property type="project" value="InterPro"/>
</dbReference>
<evidence type="ECO:0000313" key="10">
    <source>
        <dbReference type="Proteomes" id="UP000324897"/>
    </source>
</evidence>
<dbReference type="PANTHER" id="PTHR20856">
    <property type="entry name" value="DNA-DIRECTED RNA POLYMERASE I SUBUNIT 2"/>
    <property type="match status" value="1"/>
</dbReference>
<feature type="non-terminal residue" evidence="9">
    <location>
        <position position="1"/>
    </location>
</feature>
<evidence type="ECO:0000313" key="9">
    <source>
        <dbReference type="EMBL" id="TVU25949.1"/>
    </source>
</evidence>
<gene>
    <name evidence="9" type="ORF">EJB05_28472</name>
</gene>
<dbReference type="SUPFAM" id="SSF64484">
    <property type="entry name" value="beta and beta-prime subunits of DNA dependent RNA-polymerase"/>
    <property type="match status" value="1"/>
</dbReference>
<dbReference type="GO" id="GO:0003677">
    <property type="term" value="F:DNA binding"/>
    <property type="evidence" value="ECO:0007669"/>
    <property type="project" value="InterPro"/>
</dbReference>
<dbReference type="Proteomes" id="UP000324897">
    <property type="component" value="Chromosome 2"/>
</dbReference>
<accession>A0A5J9UQ17</accession>
<evidence type="ECO:0000256" key="2">
    <source>
        <dbReference type="ARBA" id="ARBA00012418"/>
    </source>
</evidence>
<dbReference type="Gramene" id="TVU25949">
    <property type="protein sequence ID" value="TVU25949"/>
    <property type="gene ID" value="EJB05_28472"/>
</dbReference>
<keyword evidence="10" id="KW-1185">Reference proteome</keyword>
<name>A0A5J9UQ17_9POAL</name>
<dbReference type="AlphaFoldDB" id="A0A5J9UQ17"/>
<evidence type="ECO:0000256" key="3">
    <source>
        <dbReference type="ARBA" id="ARBA00022478"/>
    </source>
</evidence>
<dbReference type="GO" id="GO:0000428">
    <property type="term" value="C:DNA-directed RNA polymerase complex"/>
    <property type="evidence" value="ECO:0007669"/>
    <property type="project" value="UniProtKB-KW"/>
</dbReference>
<keyword evidence="5" id="KW-0548">Nucleotidyltransferase</keyword>
<comment type="similarity">
    <text evidence="1 7">Belongs to the RNA polymerase beta chain family.</text>
</comment>
<evidence type="ECO:0000256" key="1">
    <source>
        <dbReference type="ARBA" id="ARBA00006835"/>
    </source>
</evidence>
<dbReference type="EC" id="2.7.7.6" evidence="2"/>
<dbReference type="GO" id="GO:0006351">
    <property type="term" value="P:DNA-templated transcription"/>
    <property type="evidence" value="ECO:0007669"/>
    <property type="project" value="InterPro"/>
</dbReference>
<keyword evidence="4" id="KW-0808">Transferase</keyword>
<evidence type="ECO:0000256" key="4">
    <source>
        <dbReference type="ARBA" id="ARBA00022679"/>
    </source>
</evidence>
<keyword evidence="3" id="KW-0240">DNA-directed RNA polymerase</keyword>
<dbReference type="GO" id="GO:0003899">
    <property type="term" value="F:DNA-directed RNA polymerase activity"/>
    <property type="evidence" value="ECO:0007669"/>
    <property type="project" value="UniProtKB-EC"/>
</dbReference>
<evidence type="ECO:0000256" key="5">
    <source>
        <dbReference type="ARBA" id="ARBA00022695"/>
    </source>
</evidence>
<sequence>MVMQDIQNHYKNASYWGKICFMSTPDGENCGLVKNLAATAIVSSKVVQPLVDSFVPCGMSKLDEIPRKEVTKMDKIFLNSHTIISMHKHVHVTWSNVGSVSAIQERIPEQEVGMPGGLLGIDPRADIRHAKQRMVKAIQRDFNSEHVLKELERYWMRQLLLMA</sequence>
<evidence type="ECO:0000256" key="7">
    <source>
        <dbReference type="RuleBase" id="RU000434"/>
    </source>
</evidence>
<dbReference type="EMBL" id="RWGY01000013">
    <property type="protein sequence ID" value="TVU25949.1"/>
    <property type="molecule type" value="Genomic_DNA"/>
</dbReference>
<dbReference type="InterPro" id="IPR007645">
    <property type="entry name" value="RNA_pol_Rpb2_3"/>
</dbReference>
<feature type="domain" description="RNA polymerase Rpb2" evidence="8">
    <location>
        <begin position="13"/>
        <end position="41"/>
    </location>
</feature>
<reference evidence="9 10" key="1">
    <citation type="journal article" date="2019" name="Sci. Rep.">
        <title>A high-quality genome of Eragrostis curvula grass provides insights into Poaceae evolution and supports new strategies to enhance forage quality.</title>
        <authorList>
            <person name="Carballo J."/>
            <person name="Santos B.A.C.M."/>
            <person name="Zappacosta D."/>
            <person name="Garbus I."/>
            <person name="Selva J.P."/>
            <person name="Gallo C.A."/>
            <person name="Diaz A."/>
            <person name="Albertini E."/>
            <person name="Caccamo M."/>
            <person name="Echenique V."/>
        </authorList>
    </citation>
    <scope>NUCLEOTIDE SEQUENCE [LARGE SCALE GENOMIC DNA]</scope>
    <source>
        <strain evidence="10">cv. Victoria</strain>
        <tissue evidence="9">Leaf</tissue>
    </source>
</reference>
<dbReference type="InterPro" id="IPR015712">
    <property type="entry name" value="DNA-dir_RNA_pol_su2"/>
</dbReference>
<evidence type="ECO:0000256" key="6">
    <source>
        <dbReference type="ARBA" id="ARBA00023163"/>
    </source>
</evidence>
<protein>
    <recommendedName>
        <fullName evidence="2">DNA-directed RNA polymerase</fullName>
        <ecNumber evidence="2">2.7.7.6</ecNumber>
    </recommendedName>
</protein>